<accession>A0A1N7KKH2</accession>
<proteinExistence type="predicted"/>
<dbReference type="EMBL" id="FTOO01000002">
    <property type="protein sequence ID" value="SIS62112.1"/>
    <property type="molecule type" value="Genomic_DNA"/>
</dbReference>
<dbReference type="GO" id="GO:0016301">
    <property type="term" value="F:kinase activity"/>
    <property type="evidence" value="ECO:0007669"/>
    <property type="project" value="UniProtKB-KW"/>
</dbReference>
<dbReference type="STRING" id="252246.SAMN05421799_10213"/>
<dbReference type="Proteomes" id="UP000186156">
    <property type="component" value="Unassembled WGS sequence"/>
</dbReference>
<evidence type="ECO:0000313" key="2">
    <source>
        <dbReference type="Proteomes" id="UP000186156"/>
    </source>
</evidence>
<evidence type="ECO:0000313" key="1">
    <source>
        <dbReference type="EMBL" id="SIS62112.1"/>
    </source>
</evidence>
<gene>
    <name evidence="1" type="ORF">SAMN05421799_10213</name>
</gene>
<protein>
    <submittedName>
        <fullName evidence="1">Two-component system, OmpR family, sensor histidine kinase ResE</fullName>
    </submittedName>
</protein>
<organism evidence="1 2">
    <name type="scientific">Alicyclobacillus vulcanalis</name>
    <dbReference type="NCBI Taxonomy" id="252246"/>
    <lineage>
        <taxon>Bacteria</taxon>
        <taxon>Bacillati</taxon>
        <taxon>Bacillota</taxon>
        <taxon>Bacilli</taxon>
        <taxon>Bacillales</taxon>
        <taxon>Alicyclobacillaceae</taxon>
        <taxon>Alicyclobacillus</taxon>
    </lineage>
</organism>
<keyword evidence="1" id="KW-0418">Kinase</keyword>
<sequence length="65" mass="7436">MTWVYDSRLYDTKFQASCRMARLEDAALASSIPCRLISIFQTSSGRYGVKMLVVHDSSESERRSK</sequence>
<keyword evidence="1" id="KW-0808">Transferase</keyword>
<keyword evidence="2" id="KW-1185">Reference proteome</keyword>
<reference evidence="2" key="1">
    <citation type="submission" date="2017-01" db="EMBL/GenBank/DDBJ databases">
        <authorList>
            <person name="Varghese N."/>
            <person name="Submissions S."/>
        </authorList>
    </citation>
    <scope>NUCLEOTIDE SEQUENCE [LARGE SCALE GENOMIC DNA]</scope>
    <source>
        <strain evidence="2">DSM 16176</strain>
    </source>
</reference>
<dbReference type="AlphaFoldDB" id="A0A1N7KKH2"/>
<name>A0A1N7KKH2_9BACL</name>